<keyword evidence="2" id="KW-1185">Reference proteome</keyword>
<comment type="caution">
    <text evidence="1">The sequence shown here is derived from an EMBL/GenBank/DDBJ whole genome shotgun (WGS) entry which is preliminary data.</text>
</comment>
<dbReference type="AlphaFoldDB" id="A0A917UQY6"/>
<dbReference type="Proteomes" id="UP000635726">
    <property type="component" value="Unassembled WGS sequence"/>
</dbReference>
<reference evidence="1" key="2">
    <citation type="submission" date="2020-09" db="EMBL/GenBank/DDBJ databases">
        <authorList>
            <person name="Sun Q."/>
            <person name="Ohkuma M."/>
        </authorList>
    </citation>
    <scope>NUCLEOTIDE SEQUENCE</scope>
    <source>
        <strain evidence="1">JCM 14371</strain>
    </source>
</reference>
<gene>
    <name evidence="1" type="ORF">GCM10008939_22380</name>
</gene>
<dbReference type="EMBL" id="BMOE01000007">
    <property type="protein sequence ID" value="GGJ77904.1"/>
    <property type="molecule type" value="Genomic_DNA"/>
</dbReference>
<proteinExistence type="predicted"/>
<organism evidence="1 2">
    <name type="scientific">Deinococcus aquiradiocola</name>
    <dbReference type="NCBI Taxonomy" id="393059"/>
    <lineage>
        <taxon>Bacteria</taxon>
        <taxon>Thermotogati</taxon>
        <taxon>Deinococcota</taxon>
        <taxon>Deinococci</taxon>
        <taxon>Deinococcales</taxon>
        <taxon>Deinococcaceae</taxon>
        <taxon>Deinococcus</taxon>
    </lineage>
</organism>
<evidence type="ECO:0000313" key="2">
    <source>
        <dbReference type="Proteomes" id="UP000635726"/>
    </source>
</evidence>
<name>A0A917UQY6_9DEIO</name>
<evidence type="ECO:0000313" key="1">
    <source>
        <dbReference type="EMBL" id="GGJ77904.1"/>
    </source>
</evidence>
<sequence>MVPVCGRVVIWLTGFVWAAAMEVGTNSRADAVRIRVRAFMEALRDGPWRCRIRKLAAQSLRGGAAFRVSGGIMKRWFKLPDFPHFLMRGVRVWNGIAGVWRA</sequence>
<accession>A0A917UQY6</accession>
<protein>
    <submittedName>
        <fullName evidence="1">Uncharacterized protein</fullName>
    </submittedName>
</protein>
<reference evidence="1" key="1">
    <citation type="journal article" date="2014" name="Int. J. Syst. Evol. Microbiol.">
        <title>Complete genome sequence of Corynebacterium casei LMG S-19264T (=DSM 44701T), isolated from a smear-ripened cheese.</title>
        <authorList>
            <consortium name="US DOE Joint Genome Institute (JGI-PGF)"/>
            <person name="Walter F."/>
            <person name="Albersmeier A."/>
            <person name="Kalinowski J."/>
            <person name="Ruckert C."/>
        </authorList>
    </citation>
    <scope>NUCLEOTIDE SEQUENCE</scope>
    <source>
        <strain evidence="1">JCM 14371</strain>
    </source>
</reference>